<dbReference type="GO" id="GO:0008608">
    <property type="term" value="P:attachment of spindle microtubules to kinetochore"/>
    <property type="evidence" value="ECO:0007669"/>
    <property type="project" value="InterPro"/>
</dbReference>
<dbReference type="InterPro" id="IPR013251">
    <property type="entry name" value="DASH_Spc19"/>
</dbReference>
<proteinExistence type="inferred from homology"/>
<dbReference type="PANTHER" id="PTHR28262">
    <property type="entry name" value="DASH COMPLEX SUBUNIT SPC19"/>
    <property type="match status" value="1"/>
</dbReference>
<keyword evidence="6" id="KW-0158">Chromosome</keyword>
<dbReference type="AlphaFoldDB" id="A0A1Y2FVI8"/>
<keyword evidence="13" id="KW-0175">Coiled coil</keyword>
<dbReference type="OrthoDB" id="2534137at2759"/>
<reference evidence="14 15" key="1">
    <citation type="submission" date="2016-07" db="EMBL/GenBank/DDBJ databases">
        <title>Pervasive Adenine N6-methylation of Active Genes in Fungi.</title>
        <authorList>
            <consortium name="DOE Joint Genome Institute"/>
            <person name="Mondo S.J."/>
            <person name="Dannebaum R.O."/>
            <person name="Kuo R.C."/>
            <person name="Labutti K."/>
            <person name="Haridas S."/>
            <person name="Kuo A."/>
            <person name="Salamov A."/>
            <person name="Ahrendt S.R."/>
            <person name="Lipzen A."/>
            <person name="Sullivan W."/>
            <person name="Andreopoulos W.B."/>
            <person name="Clum A."/>
            <person name="Lindquist E."/>
            <person name="Daum C."/>
            <person name="Ramamoorthy G.K."/>
            <person name="Gryganskyi A."/>
            <person name="Culley D."/>
            <person name="Magnuson J.K."/>
            <person name="James T.Y."/>
            <person name="O'Malley M.A."/>
            <person name="Stajich J.E."/>
            <person name="Spatafora J.W."/>
            <person name="Visel A."/>
            <person name="Grigoriev I.V."/>
        </authorList>
    </citation>
    <scope>NUCLEOTIDE SEQUENCE [LARGE SCALE GENOMIC DNA]</scope>
    <source>
        <strain evidence="14 15">62-1032</strain>
    </source>
</reference>
<evidence type="ECO:0000256" key="3">
    <source>
        <dbReference type="ARBA" id="ARBA00004629"/>
    </source>
</evidence>
<name>A0A1Y2FVI8_9BASI</name>
<feature type="coiled-coil region" evidence="13">
    <location>
        <begin position="130"/>
        <end position="157"/>
    </location>
</feature>
<dbReference type="Proteomes" id="UP000193467">
    <property type="component" value="Unassembled WGS sequence"/>
</dbReference>
<keyword evidence="9" id="KW-0206">Cytoskeleton</keyword>
<evidence type="ECO:0000256" key="12">
    <source>
        <dbReference type="ARBA" id="ARBA00032583"/>
    </source>
</evidence>
<evidence type="ECO:0000256" key="11">
    <source>
        <dbReference type="ARBA" id="ARBA00023328"/>
    </source>
</evidence>
<evidence type="ECO:0000256" key="7">
    <source>
        <dbReference type="ARBA" id="ARBA00022490"/>
    </source>
</evidence>
<keyword evidence="8" id="KW-0995">Kinetochore</keyword>
<evidence type="ECO:0000256" key="2">
    <source>
        <dbReference type="ARBA" id="ARBA00004186"/>
    </source>
</evidence>
<dbReference type="Pfam" id="PF08287">
    <property type="entry name" value="DASH_Spc19"/>
    <property type="match status" value="1"/>
</dbReference>
<evidence type="ECO:0000313" key="14">
    <source>
        <dbReference type="EMBL" id="ORY88020.1"/>
    </source>
</evidence>
<evidence type="ECO:0000256" key="10">
    <source>
        <dbReference type="ARBA" id="ARBA00023242"/>
    </source>
</evidence>
<evidence type="ECO:0000313" key="15">
    <source>
        <dbReference type="Proteomes" id="UP000193467"/>
    </source>
</evidence>
<gene>
    <name evidence="14" type="ORF">BCR35DRAFT_301911</name>
</gene>
<dbReference type="FunCoup" id="A0A1Y2FVI8">
    <property type="interactions" value="32"/>
</dbReference>
<organism evidence="14 15">
    <name type="scientific">Leucosporidium creatinivorum</name>
    <dbReference type="NCBI Taxonomy" id="106004"/>
    <lineage>
        <taxon>Eukaryota</taxon>
        <taxon>Fungi</taxon>
        <taxon>Dikarya</taxon>
        <taxon>Basidiomycota</taxon>
        <taxon>Pucciniomycotina</taxon>
        <taxon>Microbotryomycetes</taxon>
        <taxon>Leucosporidiales</taxon>
        <taxon>Leucosporidium</taxon>
    </lineage>
</organism>
<dbReference type="STRING" id="106004.A0A1Y2FVI8"/>
<evidence type="ECO:0000256" key="1">
    <source>
        <dbReference type="ARBA" id="ARBA00004123"/>
    </source>
</evidence>
<sequence>MSLGRARQSVYPAPPAPSYWNTLDACSQSLHSTCSSLNSAIVTLDQGTYDFPRLAQVISSRRAFDTITETEVLSAQRSLASEMGPQITELIERAEGGLEGMKKKEKLLRAKLEKRLAPPTTRTTAAPPDLDALERKLKQLQGRKDMLGRAVEKLDIEQQQMAAKGRGRVVR</sequence>
<evidence type="ECO:0000256" key="13">
    <source>
        <dbReference type="SAM" id="Coils"/>
    </source>
</evidence>
<comment type="similarity">
    <text evidence="4">Belongs to the DASH complex SPC19 family.</text>
</comment>
<dbReference type="InParanoid" id="A0A1Y2FVI8"/>
<keyword evidence="15" id="KW-1185">Reference proteome</keyword>
<accession>A0A1Y2FVI8</accession>
<evidence type="ECO:0000256" key="8">
    <source>
        <dbReference type="ARBA" id="ARBA00022838"/>
    </source>
</evidence>
<dbReference type="PANTHER" id="PTHR28262:SF1">
    <property type="entry name" value="DASH COMPLEX SUBUNIT SPC19"/>
    <property type="match status" value="1"/>
</dbReference>
<evidence type="ECO:0000256" key="5">
    <source>
        <dbReference type="ARBA" id="ARBA00016329"/>
    </source>
</evidence>
<comment type="subcellular location">
    <subcellularLocation>
        <location evidence="3">Chromosome</location>
        <location evidence="3">Centromere</location>
        <location evidence="3">Kinetochore</location>
    </subcellularLocation>
    <subcellularLocation>
        <location evidence="2">Cytoplasm</location>
        <location evidence="2">Cytoskeleton</location>
        <location evidence="2">Spindle</location>
    </subcellularLocation>
    <subcellularLocation>
        <location evidence="1">Nucleus</location>
    </subcellularLocation>
</comment>
<dbReference type="GO" id="GO:0042729">
    <property type="term" value="C:DASH complex"/>
    <property type="evidence" value="ECO:0007669"/>
    <property type="project" value="InterPro"/>
</dbReference>
<evidence type="ECO:0000256" key="4">
    <source>
        <dbReference type="ARBA" id="ARBA00008952"/>
    </source>
</evidence>
<evidence type="ECO:0000256" key="6">
    <source>
        <dbReference type="ARBA" id="ARBA00022454"/>
    </source>
</evidence>
<keyword evidence="10" id="KW-0539">Nucleus</keyword>
<dbReference type="GO" id="GO:0005876">
    <property type="term" value="C:spindle microtubule"/>
    <property type="evidence" value="ECO:0007669"/>
    <property type="project" value="InterPro"/>
</dbReference>
<keyword evidence="11" id="KW-0137">Centromere</keyword>
<comment type="caution">
    <text evidence="14">The sequence shown here is derived from an EMBL/GenBank/DDBJ whole genome shotgun (WGS) entry which is preliminary data.</text>
</comment>
<dbReference type="EMBL" id="MCGR01000012">
    <property type="protein sequence ID" value="ORY88020.1"/>
    <property type="molecule type" value="Genomic_DNA"/>
</dbReference>
<evidence type="ECO:0000256" key="9">
    <source>
        <dbReference type="ARBA" id="ARBA00023212"/>
    </source>
</evidence>
<keyword evidence="7" id="KW-0963">Cytoplasm</keyword>
<protein>
    <recommendedName>
        <fullName evidence="5">DASH complex subunit SPC19</fullName>
    </recommendedName>
    <alternativeName>
        <fullName evidence="12">Outer kinetochore protein SPC19</fullName>
    </alternativeName>
</protein>